<dbReference type="RefSeq" id="WP_129129961.1">
    <property type="nucleotide sequence ID" value="NZ_SDHW01000001.1"/>
</dbReference>
<organism evidence="1 2">
    <name type="scientific">Lacibacter luteus</name>
    <dbReference type="NCBI Taxonomy" id="2508719"/>
    <lineage>
        <taxon>Bacteria</taxon>
        <taxon>Pseudomonadati</taxon>
        <taxon>Bacteroidota</taxon>
        <taxon>Chitinophagia</taxon>
        <taxon>Chitinophagales</taxon>
        <taxon>Chitinophagaceae</taxon>
        <taxon>Lacibacter</taxon>
    </lineage>
</organism>
<dbReference type="OrthoDB" id="939700at2"/>
<proteinExistence type="predicted"/>
<dbReference type="InterPro" id="IPR024079">
    <property type="entry name" value="MetalloPept_cat_dom_sf"/>
</dbReference>
<keyword evidence="2" id="KW-1185">Reference proteome</keyword>
<comment type="caution">
    <text evidence="1">The sequence shown here is derived from an EMBL/GenBank/DDBJ whole genome shotgun (WGS) entry which is preliminary data.</text>
</comment>
<dbReference type="EMBL" id="SDHW01000001">
    <property type="protein sequence ID" value="RXK62590.1"/>
    <property type="molecule type" value="Genomic_DNA"/>
</dbReference>
<accession>A0A4Q1CNE2</accession>
<dbReference type="Gene3D" id="3.40.390.10">
    <property type="entry name" value="Collagenase (Catalytic Domain)"/>
    <property type="match status" value="1"/>
</dbReference>
<dbReference type="SUPFAM" id="SSF55486">
    <property type="entry name" value="Metalloproteases ('zincins'), catalytic domain"/>
    <property type="match status" value="1"/>
</dbReference>
<dbReference type="GO" id="GO:0008237">
    <property type="term" value="F:metallopeptidase activity"/>
    <property type="evidence" value="ECO:0007669"/>
    <property type="project" value="InterPro"/>
</dbReference>
<name>A0A4Q1CNE2_9BACT</name>
<dbReference type="Proteomes" id="UP000290204">
    <property type="component" value="Unassembled WGS sequence"/>
</dbReference>
<gene>
    <name evidence="1" type="ORF">ESA94_06215</name>
</gene>
<sequence>MALAQLIQSSKQLIIFSHFHIYGDVANETIAKNIGDDIACHWNEPNASIKYKDDWYKLIFDIKAVYNPQLKPEDVWYNTDPKLFFFRIEEYSPLDISFVDGIGSNTGFFKLANLLQTSTTAAHEYGHMLGLVHPKDLDIRGAGIPGIMYPRGTICDPQFQYNPVVTAGTNGGTLDPRHRKVCMHDIELLKLHKLRFNERGFAVLGDFTSIYHPKYEAAK</sequence>
<evidence type="ECO:0000313" key="2">
    <source>
        <dbReference type="Proteomes" id="UP000290204"/>
    </source>
</evidence>
<protein>
    <submittedName>
        <fullName evidence="1">Peptidase M10</fullName>
    </submittedName>
</protein>
<evidence type="ECO:0000313" key="1">
    <source>
        <dbReference type="EMBL" id="RXK62590.1"/>
    </source>
</evidence>
<reference evidence="1 2" key="1">
    <citation type="submission" date="2019-01" db="EMBL/GenBank/DDBJ databases">
        <title>Lacibacter sp. strain TTM-7.</title>
        <authorList>
            <person name="Chen W.-M."/>
        </authorList>
    </citation>
    <scope>NUCLEOTIDE SEQUENCE [LARGE SCALE GENOMIC DNA]</scope>
    <source>
        <strain evidence="1 2">TTM-7</strain>
    </source>
</reference>
<dbReference type="AlphaFoldDB" id="A0A4Q1CNE2"/>